<dbReference type="AlphaFoldDB" id="A0A318KKS0"/>
<reference evidence="1 2" key="1">
    <citation type="submission" date="2018-05" db="EMBL/GenBank/DDBJ databases">
        <title>Genomic Encyclopedia of Type Strains, Phase IV (KMG-IV): sequencing the most valuable type-strain genomes for metagenomic binning, comparative biology and taxonomic classification.</title>
        <authorList>
            <person name="Goeker M."/>
        </authorList>
    </citation>
    <scope>NUCLEOTIDE SEQUENCE [LARGE SCALE GENOMIC DNA]</scope>
    <source>
        <strain evidence="1 2">JC118</strain>
    </source>
</reference>
<organism evidence="1 2">
    <name type="scientific">Dielma fastidiosa</name>
    <dbReference type="NCBI Taxonomy" id="1034346"/>
    <lineage>
        <taxon>Bacteria</taxon>
        <taxon>Bacillati</taxon>
        <taxon>Bacillota</taxon>
        <taxon>Erysipelotrichia</taxon>
        <taxon>Erysipelotrichales</taxon>
        <taxon>Erysipelotrichaceae</taxon>
        <taxon>Dielma</taxon>
    </lineage>
</organism>
<protein>
    <submittedName>
        <fullName evidence="1">Uncharacterized protein (TIGR03578 family)</fullName>
    </submittedName>
</protein>
<dbReference type="EMBL" id="QJKH01000016">
    <property type="protein sequence ID" value="PXX75954.1"/>
    <property type="molecule type" value="Genomic_DNA"/>
</dbReference>
<dbReference type="Pfam" id="PF14189">
    <property type="entry name" value="DUF4312"/>
    <property type="match status" value="1"/>
</dbReference>
<dbReference type="Proteomes" id="UP000247612">
    <property type="component" value="Unassembled WGS sequence"/>
</dbReference>
<evidence type="ECO:0000313" key="2">
    <source>
        <dbReference type="Proteomes" id="UP000247612"/>
    </source>
</evidence>
<name>A0A318KKS0_9FIRM</name>
<comment type="caution">
    <text evidence="1">The sequence shown here is derived from an EMBL/GenBank/DDBJ whole genome shotgun (WGS) entry which is preliminary data.</text>
</comment>
<sequence>MKNNEQDGNDLKQKVVDIEVSASSKQGRADAISKAFTDMRKRVYEVVNGAIIYLKPTNVQILEEKVTTPKEHFLFIFMPRIKEEVTMRLKISVEVQYMEL</sequence>
<dbReference type="OrthoDB" id="4202626at2"/>
<dbReference type="InterPro" id="IPR020037">
    <property type="entry name" value="DUF4312"/>
</dbReference>
<dbReference type="STRING" id="1034346.GCA_000313565_01770"/>
<proteinExistence type="predicted"/>
<evidence type="ECO:0000313" key="1">
    <source>
        <dbReference type="EMBL" id="PXX75954.1"/>
    </source>
</evidence>
<dbReference type="RefSeq" id="WP_022938075.1">
    <property type="nucleotide sequence ID" value="NZ_CABKRQ010000004.1"/>
</dbReference>
<gene>
    <name evidence="1" type="ORF">DES51_11644</name>
</gene>
<keyword evidence="2" id="KW-1185">Reference proteome</keyword>
<accession>A0A318KKS0</accession>